<evidence type="ECO:0000313" key="1">
    <source>
        <dbReference type="EMBL" id="ATL46548.1"/>
    </source>
</evidence>
<dbReference type="KEGG" id="cbae:COR50_04790"/>
<keyword evidence="2" id="KW-1185">Reference proteome</keyword>
<protein>
    <recommendedName>
        <fullName evidence="3">Polynucleotide kinase</fullName>
    </recommendedName>
</protein>
<gene>
    <name evidence="1" type="ORF">COR50_04790</name>
</gene>
<reference evidence="1 2" key="1">
    <citation type="submission" date="2017-10" db="EMBL/GenBank/DDBJ databases">
        <title>Paenichitinophaga pekingensis gen. nov., sp. nov., isolated from activated sludge.</title>
        <authorList>
            <person name="Jin D."/>
            <person name="Kong X."/>
            <person name="Deng Y."/>
            <person name="Bai Z."/>
        </authorList>
    </citation>
    <scope>NUCLEOTIDE SEQUENCE [LARGE SCALE GENOMIC DNA]</scope>
    <source>
        <strain evidence="1 2">13</strain>
    </source>
</reference>
<dbReference type="Proteomes" id="UP000220133">
    <property type="component" value="Chromosome"/>
</dbReference>
<dbReference type="RefSeq" id="WP_098192936.1">
    <property type="nucleotide sequence ID" value="NZ_CP023777.1"/>
</dbReference>
<proteinExistence type="predicted"/>
<dbReference type="OrthoDB" id="764324at2"/>
<name>A0A291QRC8_9BACT</name>
<dbReference type="AlphaFoldDB" id="A0A291QRC8"/>
<dbReference type="EMBL" id="CP023777">
    <property type="protein sequence ID" value="ATL46548.1"/>
    <property type="molecule type" value="Genomic_DNA"/>
</dbReference>
<sequence length="153" mass="17547">MLYLLDIDGVMVPATSWKRPEILKDGFPAFSSKATHALQILITGDDTIVLTTSHKSKYTLKKWKQIFQNRGIHIDHLRSLPENSDHLSRKDEIVNWLNSEMQHEDFVIIDDDKSLNELPFSFKERLFQTSSHIGLTVELAQKIKSVRAGQSSE</sequence>
<dbReference type="Pfam" id="PF18143">
    <property type="entry name" value="HAD_SAK_2"/>
    <property type="match status" value="1"/>
</dbReference>
<evidence type="ECO:0000313" key="2">
    <source>
        <dbReference type="Proteomes" id="UP000220133"/>
    </source>
</evidence>
<accession>A0A291QRC8</accession>
<evidence type="ECO:0008006" key="3">
    <source>
        <dbReference type="Google" id="ProtNLM"/>
    </source>
</evidence>
<organism evidence="1 2">
    <name type="scientific">Chitinophaga caeni</name>
    <dbReference type="NCBI Taxonomy" id="2029983"/>
    <lineage>
        <taxon>Bacteria</taxon>
        <taxon>Pseudomonadati</taxon>
        <taxon>Bacteroidota</taxon>
        <taxon>Chitinophagia</taxon>
        <taxon>Chitinophagales</taxon>
        <taxon>Chitinophagaceae</taxon>
        <taxon>Chitinophaga</taxon>
    </lineage>
</organism>